<dbReference type="Proteomes" id="UP001365781">
    <property type="component" value="Unassembled WGS sequence"/>
</dbReference>
<organism evidence="3 4">
    <name type="scientific">Streptomyces brasiliscabiei</name>
    <dbReference type="NCBI Taxonomy" id="2736302"/>
    <lineage>
        <taxon>Bacteria</taxon>
        <taxon>Bacillati</taxon>
        <taxon>Actinomycetota</taxon>
        <taxon>Actinomycetes</taxon>
        <taxon>Kitasatosporales</taxon>
        <taxon>Streptomycetaceae</taxon>
        <taxon>Streptomyces</taxon>
    </lineage>
</organism>
<feature type="non-terminal residue" evidence="3">
    <location>
        <position position="87"/>
    </location>
</feature>
<dbReference type="PANTHER" id="PTHR30537">
    <property type="entry name" value="HTH-TYPE TRANSCRIPTIONAL REGULATOR"/>
    <property type="match status" value="1"/>
</dbReference>
<reference evidence="3 4" key="1">
    <citation type="submission" date="2024-03" db="EMBL/GenBank/DDBJ databases">
        <title>First Report of Pectobacterium brasiliscabiei causing potato scab in china.</title>
        <authorList>
            <person name="Handique U."/>
        </authorList>
    </citation>
    <scope>NUCLEOTIDE SEQUENCE [LARGE SCALE GENOMIC DNA]</scope>
    <source>
        <strain evidence="3 4">ZRIMU1503</strain>
    </source>
</reference>
<dbReference type="InterPro" id="IPR058163">
    <property type="entry name" value="LysR-type_TF_proteobact-type"/>
</dbReference>
<evidence type="ECO:0000313" key="3">
    <source>
        <dbReference type="EMBL" id="MEI5617342.1"/>
    </source>
</evidence>
<name>A0ABU8GVZ1_9ACTN</name>
<proteinExistence type="inferred from homology"/>
<dbReference type="SUPFAM" id="SSF53850">
    <property type="entry name" value="Periplasmic binding protein-like II"/>
    <property type="match status" value="1"/>
</dbReference>
<feature type="non-terminal residue" evidence="3">
    <location>
        <position position="1"/>
    </location>
</feature>
<dbReference type="PANTHER" id="PTHR30537:SF10">
    <property type="entry name" value="TRANSCRIPTIONAL REGULATOR-RELATED"/>
    <property type="match status" value="1"/>
</dbReference>
<comment type="caution">
    <text evidence="3">The sequence shown here is derived from an EMBL/GenBank/DDBJ whole genome shotgun (WGS) entry which is preliminary data.</text>
</comment>
<evidence type="ECO:0000259" key="2">
    <source>
        <dbReference type="Pfam" id="PF03466"/>
    </source>
</evidence>
<sequence>QQCRALLEGLEQAELAVTQMQQTPRGKLKVTAPVTYGEQKIAPLLNDFLLQHPKLELELVLTNQKLDLIEQGVDVAVRLGQLDDSSF</sequence>
<evidence type="ECO:0000256" key="1">
    <source>
        <dbReference type="ARBA" id="ARBA00009437"/>
    </source>
</evidence>
<feature type="domain" description="LysR substrate-binding" evidence="2">
    <location>
        <begin position="22"/>
        <end position="86"/>
    </location>
</feature>
<protein>
    <submittedName>
        <fullName evidence="3">LysR substrate-binding domain-containing protein</fullName>
    </submittedName>
</protein>
<accession>A0ABU8GVZ1</accession>
<dbReference type="EMBL" id="JBBAYM010000504">
    <property type="protein sequence ID" value="MEI5617342.1"/>
    <property type="molecule type" value="Genomic_DNA"/>
</dbReference>
<comment type="similarity">
    <text evidence="1">Belongs to the LysR transcriptional regulatory family.</text>
</comment>
<keyword evidence="4" id="KW-1185">Reference proteome</keyword>
<evidence type="ECO:0000313" key="4">
    <source>
        <dbReference type="Proteomes" id="UP001365781"/>
    </source>
</evidence>
<dbReference type="Pfam" id="PF03466">
    <property type="entry name" value="LysR_substrate"/>
    <property type="match status" value="1"/>
</dbReference>
<dbReference type="Gene3D" id="3.40.190.10">
    <property type="entry name" value="Periplasmic binding protein-like II"/>
    <property type="match status" value="1"/>
</dbReference>
<gene>
    <name evidence="3" type="ORF">WB403_50495</name>
</gene>
<dbReference type="InterPro" id="IPR005119">
    <property type="entry name" value="LysR_subst-bd"/>
</dbReference>